<name>A0A1F4S7B7_UNCSA</name>
<dbReference type="AlphaFoldDB" id="A0A1F4S7B7"/>
<dbReference type="InterPro" id="IPR016040">
    <property type="entry name" value="NAD(P)-bd_dom"/>
</dbReference>
<dbReference type="Gene3D" id="3.40.50.720">
    <property type="entry name" value="NAD(P)-binding Rossmann-like Domain"/>
    <property type="match status" value="1"/>
</dbReference>
<accession>A0A1F4S7B7</accession>
<comment type="caution">
    <text evidence="2">The sequence shown here is derived from an EMBL/GenBank/DDBJ whole genome shotgun (WGS) entry which is preliminary data.</text>
</comment>
<dbReference type="InterPro" id="IPR036291">
    <property type="entry name" value="NAD(P)-bd_dom_sf"/>
</dbReference>
<organism evidence="2 3">
    <name type="scientific">candidate division WOR-1 bacterium RIFOXYB2_FULL_36_35</name>
    <dbReference type="NCBI Taxonomy" id="1802578"/>
    <lineage>
        <taxon>Bacteria</taxon>
        <taxon>Bacillati</taxon>
        <taxon>Saganbacteria</taxon>
    </lineage>
</organism>
<evidence type="ECO:0000313" key="3">
    <source>
        <dbReference type="Proteomes" id="UP000177905"/>
    </source>
</evidence>
<dbReference type="Pfam" id="PF16363">
    <property type="entry name" value="GDP_Man_Dehyd"/>
    <property type="match status" value="1"/>
</dbReference>
<reference evidence="2 3" key="1">
    <citation type="journal article" date="2016" name="Nat. Commun.">
        <title>Thousands of microbial genomes shed light on interconnected biogeochemical processes in an aquifer system.</title>
        <authorList>
            <person name="Anantharaman K."/>
            <person name="Brown C.T."/>
            <person name="Hug L.A."/>
            <person name="Sharon I."/>
            <person name="Castelle C.J."/>
            <person name="Probst A.J."/>
            <person name="Thomas B.C."/>
            <person name="Singh A."/>
            <person name="Wilkins M.J."/>
            <person name="Karaoz U."/>
            <person name="Brodie E.L."/>
            <person name="Williams K.H."/>
            <person name="Hubbard S.S."/>
            <person name="Banfield J.F."/>
        </authorList>
    </citation>
    <scope>NUCLEOTIDE SEQUENCE [LARGE SCALE GENOMIC DNA]</scope>
</reference>
<gene>
    <name evidence="2" type="ORF">A2290_04540</name>
</gene>
<dbReference type="Gene3D" id="3.90.25.10">
    <property type="entry name" value="UDP-galactose 4-epimerase, domain 1"/>
    <property type="match status" value="1"/>
</dbReference>
<dbReference type="NCBIfam" id="TIGR02622">
    <property type="entry name" value="CDP_4_6_dhtase"/>
    <property type="match status" value="1"/>
</dbReference>
<dbReference type="InterPro" id="IPR013445">
    <property type="entry name" value="CDP_4_6_deHydtase"/>
</dbReference>
<sequence>MVNKIFWKNKRVFVTGHTGFKGSWLCLMLSYLGAKVTGYALKPPTKPNLFELCSIDNLITSVIDDVRNGRELKKSMLKAAPDVVIHMAAQPLVRASYKDPVETYTTNVIGTVNLLEAARSCKSIKAVINVTTDKCYQNREKKTGYKEDEVLGGHDPYSSSKACSEIVTSAYRDSFFGSIGIATARAGNVIGGGDWAKDRLIPDFFRAILFKRKLLIRNPNSIRPWQHVLEPLSGYLILAQKLVENSKKYSEAWNFGPDKKDIKSVKWILDYLYTRLGEGDGFEIDSNDHPHETTCLILDSTKARTRLNWDPKWTLKTALDKIIDWLNCYLQKQDVKAICFNQIEEYLGK</sequence>
<feature type="domain" description="NAD(P)-binding" evidence="1">
    <location>
        <begin position="13"/>
        <end position="320"/>
    </location>
</feature>
<dbReference type="Proteomes" id="UP000177905">
    <property type="component" value="Unassembled WGS sequence"/>
</dbReference>
<dbReference type="PANTHER" id="PTHR43000">
    <property type="entry name" value="DTDP-D-GLUCOSE 4,6-DEHYDRATASE-RELATED"/>
    <property type="match status" value="1"/>
</dbReference>
<evidence type="ECO:0000313" key="2">
    <source>
        <dbReference type="EMBL" id="OGC16345.1"/>
    </source>
</evidence>
<protein>
    <submittedName>
        <fullName evidence="2">CDP-glucose 4,6-dehydratase</fullName>
    </submittedName>
</protein>
<dbReference type="EMBL" id="MEUA01000010">
    <property type="protein sequence ID" value="OGC16345.1"/>
    <property type="molecule type" value="Genomic_DNA"/>
</dbReference>
<evidence type="ECO:0000259" key="1">
    <source>
        <dbReference type="Pfam" id="PF16363"/>
    </source>
</evidence>
<proteinExistence type="predicted"/>
<dbReference type="CDD" id="cd05252">
    <property type="entry name" value="CDP_GD_SDR_e"/>
    <property type="match status" value="1"/>
</dbReference>
<dbReference type="SUPFAM" id="SSF51735">
    <property type="entry name" value="NAD(P)-binding Rossmann-fold domains"/>
    <property type="match status" value="1"/>
</dbReference>